<reference evidence="1 2" key="1">
    <citation type="submission" date="2017-03" db="EMBL/GenBank/DDBJ databases">
        <title>Isolation of Levoglucosan Utilizing Bacteria.</title>
        <authorList>
            <person name="Arya A.S."/>
        </authorList>
    </citation>
    <scope>NUCLEOTIDE SEQUENCE [LARGE SCALE GENOMIC DNA]</scope>
    <source>
        <strain evidence="1 2">MEC069</strain>
    </source>
</reference>
<comment type="caution">
    <text evidence="1">The sequence shown here is derived from an EMBL/GenBank/DDBJ whole genome shotgun (WGS) entry which is preliminary data.</text>
</comment>
<name>A0A4Y8PRB4_9BACL</name>
<accession>A0A4Y8PRB4</accession>
<evidence type="ECO:0000313" key="1">
    <source>
        <dbReference type="EMBL" id="TFE83290.1"/>
    </source>
</evidence>
<evidence type="ECO:0000313" key="2">
    <source>
        <dbReference type="Proteomes" id="UP000298246"/>
    </source>
</evidence>
<dbReference type="EMBL" id="MYFO01000052">
    <property type="protein sequence ID" value="TFE83290.1"/>
    <property type="molecule type" value="Genomic_DNA"/>
</dbReference>
<dbReference type="RefSeq" id="WP_134757268.1">
    <property type="nucleotide sequence ID" value="NZ_MYFO02000016.1"/>
</dbReference>
<sequence length="147" mass="16226">MARYWLTPVTAKEPLTLGGERLVCEPQAELERLREQLAKLHPRLLPMFKASLLPGDEEAEACGDEAAEPDWGGGDDIRFDGVSLMLSHCAEAFIDRLLSPREALTLLDEAGAEGEEVFVSSARWLGVMRQWLAAGCEVILLREDGSF</sequence>
<keyword evidence="2" id="KW-1185">Reference proteome</keyword>
<organism evidence="1 2">
    <name type="scientific">Paenibacillus athensensis</name>
    <dbReference type="NCBI Taxonomy" id="1967502"/>
    <lineage>
        <taxon>Bacteria</taxon>
        <taxon>Bacillati</taxon>
        <taxon>Bacillota</taxon>
        <taxon>Bacilli</taxon>
        <taxon>Bacillales</taxon>
        <taxon>Paenibacillaceae</taxon>
        <taxon>Paenibacillus</taxon>
    </lineage>
</organism>
<protein>
    <submittedName>
        <fullName evidence="1">Uncharacterized protein</fullName>
    </submittedName>
</protein>
<dbReference type="OrthoDB" id="2680436at2"/>
<gene>
    <name evidence="1" type="ORF">B5M42_23225</name>
</gene>
<dbReference type="AlphaFoldDB" id="A0A4Y8PRB4"/>
<proteinExistence type="predicted"/>
<dbReference type="Proteomes" id="UP000298246">
    <property type="component" value="Unassembled WGS sequence"/>
</dbReference>